<dbReference type="EMBL" id="LXQA010481207">
    <property type="protein sequence ID" value="MCI54555.1"/>
    <property type="molecule type" value="Genomic_DNA"/>
</dbReference>
<name>A0A392T2M8_9FABA</name>
<feature type="compositionally biased region" description="Polar residues" evidence="1">
    <location>
        <begin position="42"/>
        <end position="52"/>
    </location>
</feature>
<evidence type="ECO:0000313" key="2">
    <source>
        <dbReference type="EMBL" id="MCI54555.1"/>
    </source>
</evidence>
<feature type="region of interest" description="Disordered" evidence="1">
    <location>
        <begin position="1"/>
        <end position="52"/>
    </location>
</feature>
<reference evidence="2 3" key="1">
    <citation type="journal article" date="2018" name="Front. Plant Sci.">
        <title>Red Clover (Trifolium pratense) and Zigzag Clover (T. medium) - A Picture of Genomic Similarities and Differences.</title>
        <authorList>
            <person name="Dluhosova J."/>
            <person name="Istvanek J."/>
            <person name="Nedelnik J."/>
            <person name="Repkova J."/>
        </authorList>
    </citation>
    <scope>NUCLEOTIDE SEQUENCE [LARGE SCALE GENOMIC DNA]</scope>
    <source>
        <strain evidence="3">cv. 10/8</strain>
        <tissue evidence="2">Leaf</tissue>
    </source>
</reference>
<protein>
    <submittedName>
        <fullName evidence="2">Uncharacterized protein</fullName>
    </submittedName>
</protein>
<keyword evidence="3" id="KW-1185">Reference proteome</keyword>
<evidence type="ECO:0000313" key="3">
    <source>
        <dbReference type="Proteomes" id="UP000265520"/>
    </source>
</evidence>
<accession>A0A392T2M8</accession>
<organism evidence="2 3">
    <name type="scientific">Trifolium medium</name>
    <dbReference type="NCBI Taxonomy" id="97028"/>
    <lineage>
        <taxon>Eukaryota</taxon>
        <taxon>Viridiplantae</taxon>
        <taxon>Streptophyta</taxon>
        <taxon>Embryophyta</taxon>
        <taxon>Tracheophyta</taxon>
        <taxon>Spermatophyta</taxon>
        <taxon>Magnoliopsida</taxon>
        <taxon>eudicotyledons</taxon>
        <taxon>Gunneridae</taxon>
        <taxon>Pentapetalae</taxon>
        <taxon>rosids</taxon>
        <taxon>fabids</taxon>
        <taxon>Fabales</taxon>
        <taxon>Fabaceae</taxon>
        <taxon>Papilionoideae</taxon>
        <taxon>50 kb inversion clade</taxon>
        <taxon>NPAAA clade</taxon>
        <taxon>Hologalegina</taxon>
        <taxon>IRL clade</taxon>
        <taxon>Trifolieae</taxon>
        <taxon>Trifolium</taxon>
    </lineage>
</organism>
<feature type="compositionally biased region" description="Basic and acidic residues" evidence="1">
    <location>
        <begin position="11"/>
        <end position="32"/>
    </location>
</feature>
<dbReference type="Proteomes" id="UP000265520">
    <property type="component" value="Unassembled WGS sequence"/>
</dbReference>
<comment type="caution">
    <text evidence="2">The sequence shown here is derived from an EMBL/GenBank/DDBJ whole genome shotgun (WGS) entry which is preliminary data.</text>
</comment>
<proteinExistence type="predicted"/>
<dbReference type="AlphaFoldDB" id="A0A392T2M8"/>
<sequence length="52" mass="5846">MITQKGITPKKRVEVIEDRGVDNNDDRRDPGKRPFVAAITGGLTNPRTARQR</sequence>
<evidence type="ECO:0000256" key="1">
    <source>
        <dbReference type="SAM" id="MobiDB-lite"/>
    </source>
</evidence>